<evidence type="ECO:0000256" key="4">
    <source>
        <dbReference type="ARBA" id="ARBA00022741"/>
    </source>
</evidence>
<keyword evidence="3 10" id="KW-0808">Transferase</keyword>
<dbReference type="CDD" id="cd14014">
    <property type="entry name" value="STKc_PknB_like"/>
    <property type="match status" value="1"/>
</dbReference>
<dbReference type="SMART" id="SM00220">
    <property type="entry name" value="S_TKc"/>
    <property type="match status" value="1"/>
</dbReference>
<feature type="region of interest" description="Disordered" evidence="8">
    <location>
        <begin position="370"/>
        <end position="411"/>
    </location>
</feature>
<dbReference type="PROSITE" id="PS00108">
    <property type="entry name" value="PROTEIN_KINASE_ST"/>
    <property type="match status" value="1"/>
</dbReference>
<keyword evidence="2" id="KW-0723">Serine/threonine-protein kinase</keyword>
<dbReference type="PANTHER" id="PTHR43289">
    <property type="entry name" value="MITOGEN-ACTIVATED PROTEIN KINASE KINASE KINASE 20-RELATED"/>
    <property type="match status" value="1"/>
</dbReference>
<dbReference type="PANTHER" id="PTHR43289:SF6">
    <property type="entry name" value="SERINE_THREONINE-PROTEIN KINASE NEKL-3"/>
    <property type="match status" value="1"/>
</dbReference>
<dbReference type="Proteomes" id="UP000582231">
    <property type="component" value="Unassembled WGS sequence"/>
</dbReference>
<evidence type="ECO:0000313" key="10">
    <source>
        <dbReference type="EMBL" id="NYD32483.1"/>
    </source>
</evidence>
<feature type="region of interest" description="Disordered" evidence="8">
    <location>
        <begin position="292"/>
        <end position="338"/>
    </location>
</feature>
<evidence type="ECO:0000256" key="1">
    <source>
        <dbReference type="ARBA" id="ARBA00012513"/>
    </source>
</evidence>
<organism evidence="10 11">
    <name type="scientific">Nocardioides kongjuensis</name>
    <dbReference type="NCBI Taxonomy" id="349522"/>
    <lineage>
        <taxon>Bacteria</taxon>
        <taxon>Bacillati</taxon>
        <taxon>Actinomycetota</taxon>
        <taxon>Actinomycetes</taxon>
        <taxon>Propionibacteriales</taxon>
        <taxon>Nocardioidaceae</taxon>
        <taxon>Nocardioides</taxon>
    </lineage>
</organism>
<evidence type="ECO:0000259" key="9">
    <source>
        <dbReference type="PROSITE" id="PS50011"/>
    </source>
</evidence>
<dbReference type="InterPro" id="IPR008271">
    <property type="entry name" value="Ser/Thr_kinase_AS"/>
</dbReference>
<comment type="caution">
    <text evidence="10">The sequence shown here is derived from an EMBL/GenBank/DDBJ whole genome shotgun (WGS) entry which is preliminary data.</text>
</comment>
<feature type="region of interest" description="Disordered" evidence="8">
    <location>
        <begin position="431"/>
        <end position="450"/>
    </location>
</feature>
<dbReference type="Gene3D" id="1.10.510.10">
    <property type="entry name" value="Transferase(Phosphotransferase) domain 1"/>
    <property type="match status" value="1"/>
</dbReference>
<dbReference type="EC" id="2.7.11.1" evidence="1"/>
<dbReference type="AlphaFoldDB" id="A0A852RBZ1"/>
<evidence type="ECO:0000256" key="5">
    <source>
        <dbReference type="ARBA" id="ARBA00022777"/>
    </source>
</evidence>
<evidence type="ECO:0000313" key="11">
    <source>
        <dbReference type="Proteomes" id="UP000582231"/>
    </source>
</evidence>
<sequence length="507" mass="52772">MTGYPREGETFGDYQVDGVLGRGGMGVVYAATHTRIGRRVALKVMAPELAGNDEYRTRFLHETATLVRLDSPHIIQVLDHGEVDGSLFIATQLVTGADLARRLEDGPLPVGTALTLAVQISAGVADAHRAGVLHRDIKPSNVLVTGSADAPFAYLCDFGIARDTEPDQGLTATGAVIGTFPYLAPERFGGAPATRTTDVYALGCLLWTMLTGATPYAGTKFALAREHLEAPVRQLAADAPWVEDLNGVLLQAMAKDPADRFASVDAMRVALDHVLAEVPMQVRRLAVRPAGETVTAPPAPPAGFPTQLPAPTPPLPVRVDTPPPPVPASAPVPAPAPAPARRASLITLAAGVAALLVVGATAAVLRPWASGDEPRADPATTPSSHATTADTGEVGGVSTTRSDPTADEAPAAVDVRVAGTCGDGSCYLQVRTGPSTDDAEARDARGQSQRWRNGSVHQVVCWVHGGTVSSQTLGGSSDRWARTVDDTWVAMLHLSGTTADDPAVPPC</sequence>
<dbReference type="GO" id="GO:0004674">
    <property type="term" value="F:protein serine/threonine kinase activity"/>
    <property type="evidence" value="ECO:0007669"/>
    <property type="project" value="UniProtKB-KW"/>
</dbReference>
<proteinExistence type="predicted"/>
<dbReference type="Gene3D" id="3.30.200.20">
    <property type="entry name" value="Phosphorylase Kinase, domain 1"/>
    <property type="match status" value="1"/>
</dbReference>
<dbReference type="InterPro" id="IPR017441">
    <property type="entry name" value="Protein_kinase_ATP_BS"/>
</dbReference>
<accession>A0A852RBZ1</accession>
<feature type="domain" description="Protein kinase" evidence="9">
    <location>
        <begin position="14"/>
        <end position="276"/>
    </location>
</feature>
<dbReference type="InterPro" id="IPR011009">
    <property type="entry name" value="Kinase-like_dom_sf"/>
</dbReference>
<dbReference type="InterPro" id="IPR000719">
    <property type="entry name" value="Prot_kinase_dom"/>
</dbReference>
<evidence type="ECO:0000256" key="6">
    <source>
        <dbReference type="ARBA" id="ARBA00022840"/>
    </source>
</evidence>
<evidence type="ECO:0000256" key="8">
    <source>
        <dbReference type="SAM" id="MobiDB-lite"/>
    </source>
</evidence>
<gene>
    <name evidence="10" type="ORF">BJ958_004029</name>
</gene>
<keyword evidence="4 7" id="KW-0547">Nucleotide-binding</keyword>
<protein>
    <recommendedName>
        <fullName evidence="1">non-specific serine/threonine protein kinase</fullName>
        <ecNumber evidence="1">2.7.11.1</ecNumber>
    </recommendedName>
</protein>
<keyword evidence="11" id="KW-1185">Reference proteome</keyword>
<dbReference type="PROSITE" id="PS00107">
    <property type="entry name" value="PROTEIN_KINASE_ATP"/>
    <property type="match status" value="1"/>
</dbReference>
<feature type="binding site" evidence="7">
    <location>
        <position position="43"/>
    </location>
    <ligand>
        <name>ATP</name>
        <dbReference type="ChEBI" id="CHEBI:30616"/>
    </ligand>
</feature>
<dbReference type="PROSITE" id="PS50011">
    <property type="entry name" value="PROTEIN_KINASE_DOM"/>
    <property type="match status" value="1"/>
</dbReference>
<dbReference type="Pfam" id="PF00069">
    <property type="entry name" value="Pkinase"/>
    <property type="match status" value="1"/>
</dbReference>
<dbReference type="EMBL" id="JACCBF010000001">
    <property type="protein sequence ID" value="NYD32483.1"/>
    <property type="molecule type" value="Genomic_DNA"/>
</dbReference>
<feature type="compositionally biased region" description="Low complexity" evidence="8">
    <location>
        <begin position="377"/>
        <end position="391"/>
    </location>
</feature>
<keyword evidence="5 10" id="KW-0418">Kinase</keyword>
<reference evidence="10 11" key="1">
    <citation type="submission" date="2020-07" db="EMBL/GenBank/DDBJ databases">
        <title>Sequencing the genomes of 1000 actinobacteria strains.</title>
        <authorList>
            <person name="Klenk H.-P."/>
        </authorList>
    </citation>
    <scope>NUCLEOTIDE SEQUENCE [LARGE SCALE GENOMIC DNA]</scope>
    <source>
        <strain evidence="10 11">DSM 19082</strain>
    </source>
</reference>
<name>A0A852RBZ1_9ACTN</name>
<feature type="compositionally biased region" description="Pro residues" evidence="8">
    <location>
        <begin position="297"/>
        <end position="338"/>
    </location>
</feature>
<dbReference type="RefSeq" id="WP_179728650.1">
    <property type="nucleotide sequence ID" value="NZ_BAABEF010000001.1"/>
</dbReference>
<dbReference type="GO" id="GO:0005524">
    <property type="term" value="F:ATP binding"/>
    <property type="evidence" value="ECO:0007669"/>
    <property type="project" value="UniProtKB-UniRule"/>
</dbReference>
<keyword evidence="6 7" id="KW-0067">ATP-binding</keyword>
<dbReference type="SUPFAM" id="SSF56112">
    <property type="entry name" value="Protein kinase-like (PK-like)"/>
    <property type="match status" value="1"/>
</dbReference>
<evidence type="ECO:0000256" key="3">
    <source>
        <dbReference type="ARBA" id="ARBA00022679"/>
    </source>
</evidence>
<evidence type="ECO:0000256" key="2">
    <source>
        <dbReference type="ARBA" id="ARBA00022527"/>
    </source>
</evidence>
<evidence type="ECO:0000256" key="7">
    <source>
        <dbReference type="PROSITE-ProRule" id="PRU10141"/>
    </source>
</evidence>